<feature type="region of interest" description="Disordered" evidence="1">
    <location>
        <begin position="479"/>
        <end position="498"/>
    </location>
</feature>
<feature type="region of interest" description="Disordered" evidence="1">
    <location>
        <begin position="100"/>
        <end position="146"/>
    </location>
</feature>
<feature type="compositionally biased region" description="Polar residues" evidence="1">
    <location>
        <begin position="848"/>
        <end position="860"/>
    </location>
</feature>
<feature type="region of interest" description="Disordered" evidence="1">
    <location>
        <begin position="268"/>
        <end position="302"/>
    </location>
</feature>
<gene>
    <name evidence="3" type="ORF">E0Z10_g5468</name>
</gene>
<protein>
    <submittedName>
        <fullName evidence="3">Uncharacterized protein</fullName>
    </submittedName>
</protein>
<organism evidence="3 4">
    <name type="scientific">Xylaria hypoxylon</name>
    <dbReference type="NCBI Taxonomy" id="37992"/>
    <lineage>
        <taxon>Eukaryota</taxon>
        <taxon>Fungi</taxon>
        <taxon>Dikarya</taxon>
        <taxon>Ascomycota</taxon>
        <taxon>Pezizomycotina</taxon>
        <taxon>Sordariomycetes</taxon>
        <taxon>Xylariomycetidae</taxon>
        <taxon>Xylariales</taxon>
        <taxon>Xylariaceae</taxon>
        <taxon>Xylaria</taxon>
    </lineage>
</organism>
<keyword evidence="2" id="KW-0472">Membrane</keyword>
<keyword evidence="2" id="KW-0812">Transmembrane</keyword>
<feature type="region of interest" description="Disordered" evidence="1">
    <location>
        <begin position="326"/>
        <end position="354"/>
    </location>
</feature>
<dbReference type="STRING" id="37992.A0A4Z0Z129"/>
<evidence type="ECO:0000313" key="3">
    <source>
        <dbReference type="EMBL" id="TGJ83316.1"/>
    </source>
</evidence>
<dbReference type="EMBL" id="SKBN01000098">
    <property type="protein sequence ID" value="TGJ83316.1"/>
    <property type="molecule type" value="Genomic_DNA"/>
</dbReference>
<feature type="region of interest" description="Disordered" evidence="1">
    <location>
        <begin position="378"/>
        <end position="445"/>
    </location>
</feature>
<feature type="region of interest" description="Disordered" evidence="1">
    <location>
        <begin position="667"/>
        <end position="689"/>
    </location>
</feature>
<dbReference type="Proteomes" id="UP000297716">
    <property type="component" value="Unassembled WGS sequence"/>
</dbReference>
<proteinExistence type="predicted"/>
<feature type="region of interest" description="Disordered" evidence="1">
    <location>
        <begin position="75"/>
        <end position="94"/>
    </location>
</feature>
<evidence type="ECO:0000256" key="1">
    <source>
        <dbReference type="SAM" id="MobiDB-lite"/>
    </source>
</evidence>
<feature type="transmembrane region" description="Helical" evidence="2">
    <location>
        <begin position="959"/>
        <end position="983"/>
    </location>
</feature>
<accession>A0A4Z0Z129</accession>
<keyword evidence="2" id="KW-1133">Transmembrane helix</keyword>
<evidence type="ECO:0000256" key="2">
    <source>
        <dbReference type="SAM" id="Phobius"/>
    </source>
</evidence>
<evidence type="ECO:0000313" key="4">
    <source>
        <dbReference type="Proteomes" id="UP000297716"/>
    </source>
</evidence>
<name>A0A4Z0Z129_9PEZI</name>
<dbReference type="AlphaFoldDB" id="A0A4Z0Z129"/>
<feature type="compositionally biased region" description="Basic and acidic residues" evidence="1">
    <location>
        <begin position="384"/>
        <end position="395"/>
    </location>
</feature>
<feature type="region of interest" description="Disordered" evidence="1">
    <location>
        <begin position="841"/>
        <end position="885"/>
    </location>
</feature>
<reference evidence="3 4" key="1">
    <citation type="submission" date="2019-03" db="EMBL/GenBank/DDBJ databases">
        <title>Draft genome sequence of Xylaria hypoxylon DSM 108379, a ubiquitous saprotrophic-parasitic fungi on hardwood.</title>
        <authorList>
            <person name="Buettner E."/>
            <person name="Leonhardt S."/>
            <person name="Gebauer A.M."/>
            <person name="Liers C."/>
            <person name="Hofrichter M."/>
            <person name="Kellner H."/>
        </authorList>
    </citation>
    <scope>NUCLEOTIDE SEQUENCE [LARGE SCALE GENOMIC DNA]</scope>
    <source>
        <strain evidence="3 4">DSM 108379</strain>
    </source>
</reference>
<sequence>MSMVKDTVRNSLPPRKQRTTLSSFFSKILPSHRAEQGGTARNHDITDDSDSAYIDLGMNPNDLTEWNLAQERRLKPEASEANTRSQHYRGPSWNIQRGCSRLHDGIGQSPRVSQRAPSLGLVQSPKRLELPGPSLSSQTQHDKSQPITRDEIRNMLKTKEEMRKHRLGLKESGDWLGVQGADPYSGEFAVLTPTSTVSSETTPTSVKKRLAELSQRQTTAKLAYEQAKIEEETEKEKVLLQKGQSKLQKMEHVKEELRQQQLEIPTWSQHKRRWSSAAEPDLSPIPQSIKSGKIEDNSNDAATGSIRNFSRLSKFNGGSVIDQPKLVELSANSENTEPSKRDRRQNRSTDTIIRKALPNIKLQDMSIKTARVVYPSVFSDADDSPPRKQNNEKHFLWRRRRRMTDPGKLGRRPNLPMTHPSAGKTQESLVSDSVEPPPPVQQLQPCQELKNHSPDLLIPDSHLHLVSYAERMVKIEKPPATTKRDPSPVITVRPTQGSHIKAQGKPALRIATNISACREPQPDPPRAVSDTKRATATSFQSNLKGNTKALPIYRRLIPIRNSSFQAKLVQAQALQIQPQNINQTRNHINADLPEDIVGSQSVCQKSTSQESSKTQTLDCGMGINMSERYERDREESVFTPTITITGFGRGPQLLFKGIQPYMEARKDGEGSAVGSDETLVTPSSHSGERALCSVSTMEKEWSATMSSRLATPRNDLQSFVLARETPGTDTASTELAISGVYPTSPVQRLQTDGFHQNPMNVLMKCALGKLEELAATSLQQQQQHEVNQEQSTQAKKYKLNVARLPHHQQDNKAQVAHQCQAPSEHREAMIQEAARIAMRRSRAKEIVTTRNCTPSRTPSPRTRDIQETSPATLSRRSVKMPQESGSGGVYTGFPFRIGCTGLRPLSQSELQGLQHRSLGRVKEQDATRRQFGEEISKILEDIDNKEPGRSDEHTKPGAAVMAMSLLITVCKVLFGLAWAWWVMVKPAFDQRTGLWRRRRRQESTWEDISVFAAAAVFCVGGALSLVGGIRTGVWIIFQILQLQ</sequence>
<comment type="caution">
    <text evidence="3">The sequence shown here is derived from an EMBL/GenBank/DDBJ whole genome shotgun (WGS) entry which is preliminary data.</text>
</comment>
<dbReference type="OrthoDB" id="3439820at2759"/>
<feature type="transmembrane region" description="Helical" evidence="2">
    <location>
        <begin position="1004"/>
        <end position="1037"/>
    </location>
</feature>
<keyword evidence="4" id="KW-1185">Reference proteome</keyword>